<comment type="similarity">
    <text evidence="2">Belongs to the ABC-4 integral membrane protein family. HrtB subfamily.</text>
</comment>
<keyword evidence="5" id="KW-0813">Transport</keyword>
<comment type="subunit">
    <text evidence="3">The complex is composed of two ATP-binding proteins (HrtA), two transmembrane proteins (HrtB) and a solute-binding protein.</text>
</comment>
<feature type="transmembrane region" description="Helical" evidence="11">
    <location>
        <begin position="319"/>
        <end position="341"/>
    </location>
</feature>
<feature type="transmembrane region" description="Helical" evidence="11">
    <location>
        <begin position="235"/>
        <end position="257"/>
    </location>
</feature>
<dbReference type="InterPro" id="IPR003838">
    <property type="entry name" value="ABC3_permease_C"/>
</dbReference>
<evidence type="ECO:0000259" key="12">
    <source>
        <dbReference type="Pfam" id="PF02687"/>
    </source>
</evidence>
<evidence type="ECO:0000256" key="2">
    <source>
        <dbReference type="ARBA" id="ARBA00008697"/>
    </source>
</evidence>
<sequence>MRTLYLAIKEMKHAKLRYSLIIFTLFLIAYLIYFLTGLAYGLANNNRSAIDHWDANRIVISQYANKNLAASELQTKSLPTIKGDQQDHAYLGQMMGVVSGAQIEKQNTSVFGIDFDDFLKPTLTKGRLPKATREVAVDDSLQGIKLNQEIKLNGRSEKYKVVGLTNDHRYNTQPVTYLSLKDFRQMRYGPAANDQINAVVLRDGASIKKDDQLTNLTIKQLIDNIPGYGPQVKTFALMIGALLIIVAFIVGIFMYIITIEKTTVYGVMRTQGISGGQLVSSLMWQSLFLGLIGVGAGFIGNLLTTLVLPVSVPYANNSLLIGAFSAVLLLMTVVGALFSIWRILKIDPLDAIGGA</sequence>
<evidence type="ECO:0000256" key="1">
    <source>
        <dbReference type="ARBA" id="ARBA00004651"/>
    </source>
</evidence>
<dbReference type="GO" id="GO:0005886">
    <property type="term" value="C:plasma membrane"/>
    <property type="evidence" value="ECO:0007669"/>
    <property type="project" value="UniProtKB-SubCell"/>
</dbReference>
<keyword evidence="6" id="KW-1003">Cell membrane</keyword>
<feature type="transmembrane region" description="Helical" evidence="11">
    <location>
        <begin position="20"/>
        <end position="42"/>
    </location>
</feature>
<evidence type="ECO:0000256" key="8">
    <source>
        <dbReference type="ARBA" id="ARBA00022989"/>
    </source>
</evidence>
<dbReference type="EMBL" id="OKRC01000002">
    <property type="protein sequence ID" value="SPE19541.1"/>
    <property type="molecule type" value="Genomic_DNA"/>
</dbReference>
<keyword evidence="8 11" id="KW-1133">Transmembrane helix</keyword>
<organism evidence="13 14">
    <name type="scientific">Latilactobacillus sakei</name>
    <name type="common">Lactobacillus sakei</name>
    <dbReference type="NCBI Taxonomy" id="1599"/>
    <lineage>
        <taxon>Bacteria</taxon>
        <taxon>Bacillati</taxon>
        <taxon>Bacillota</taxon>
        <taxon>Bacilli</taxon>
        <taxon>Lactobacillales</taxon>
        <taxon>Lactobacillaceae</taxon>
        <taxon>Latilactobacillus</taxon>
    </lineage>
</organism>
<dbReference type="PANTHER" id="PTHR43738">
    <property type="entry name" value="ABC TRANSPORTER, MEMBRANE PROTEIN"/>
    <property type="match status" value="1"/>
</dbReference>
<evidence type="ECO:0000256" key="9">
    <source>
        <dbReference type="ARBA" id="ARBA00023136"/>
    </source>
</evidence>
<protein>
    <recommendedName>
        <fullName evidence="4">Putative hemin transport system permease protein HrtB</fullName>
    </recommendedName>
</protein>
<comment type="subcellular location">
    <subcellularLocation>
        <location evidence="1">Cell membrane</location>
        <topology evidence="1">Multi-pass membrane protein</topology>
    </subcellularLocation>
</comment>
<comment type="caution">
    <text evidence="13">The sequence shown here is derived from an EMBL/GenBank/DDBJ whole genome shotgun (WGS) entry which is preliminary data.</text>
</comment>
<accession>A0AAE8J412</accession>
<feature type="transmembrane region" description="Helical" evidence="11">
    <location>
        <begin position="278"/>
        <end position="299"/>
    </location>
</feature>
<dbReference type="Pfam" id="PF02687">
    <property type="entry name" value="FtsX"/>
    <property type="match status" value="1"/>
</dbReference>
<keyword evidence="9 11" id="KW-0472">Membrane</keyword>
<evidence type="ECO:0000256" key="10">
    <source>
        <dbReference type="ARBA" id="ARBA00024973"/>
    </source>
</evidence>
<gene>
    <name evidence="13" type="ORF">LAS9267_00508</name>
</gene>
<feature type="domain" description="ABC3 transporter permease C-terminal" evidence="12">
    <location>
        <begin position="238"/>
        <end position="348"/>
    </location>
</feature>
<evidence type="ECO:0000256" key="3">
    <source>
        <dbReference type="ARBA" id="ARBA00011131"/>
    </source>
</evidence>
<evidence type="ECO:0000313" key="13">
    <source>
        <dbReference type="EMBL" id="SPE19541.1"/>
    </source>
</evidence>
<evidence type="ECO:0000256" key="11">
    <source>
        <dbReference type="SAM" id="Phobius"/>
    </source>
</evidence>
<evidence type="ECO:0000256" key="5">
    <source>
        <dbReference type="ARBA" id="ARBA00022448"/>
    </source>
</evidence>
<proteinExistence type="inferred from homology"/>
<name>A0AAE8J412_LATSK</name>
<dbReference type="RefSeq" id="WP_234057514.1">
    <property type="nucleotide sequence ID" value="NZ_CBCRUE010000002.1"/>
</dbReference>
<evidence type="ECO:0000256" key="7">
    <source>
        <dbReference type="ARBA" id="ARBA00022692"/>
    </source>
</evidence>
<dbReference type="AlphaFoldDB" id="A0AAE8J412"/>
<evidence type="ECO:0000256" key="4">
    <source>
        <dbReference type="ARBA" id="ARBA00016962"/>
    </source>
</evidence>
<comment type="function">
    <text evidence="10">Part of the ABC transporter complex hrt involved in hemin import. Responsible for the translocation of the substrate across the membrane.</text>
</comment>
<dbReference type="InterPro" id="IPR051125">
    <property type="entry name" value="ABC-4/HrtB_transporter"/>
</dbReference>
<dbReference type="Proteomes" id="UP000239650">
    <property type="component" value="Unassembled WGS sequence"/>
</dbReference>
<evidence type="ECO:0000256" key="6">
    <source>
        <dbReference type="ARBA" id="ARBA00022475"/>
    </source>
</evidence>
<keyword evidence="7 11" id="KW-0812">Transmembrane</keyword>
<reference evidence="13 14" key="1">
    <citation type="submission" date="2018-02" db="EMBL/GenBank/DDBJ databases">
        <authorList>
            <person name="Rodrigo-Torres L."/>
            <person name="Arahal R. D."/>
            <person name="Lucena T."/>
        </authorList>
    </citation>
    <scope>NUCLEOTIDE SEQUENCE [LARGE SCALE GENOMIC DNA]</scope>
    <source>
        <strain evidence="13 14">CECT 9267</strain>
    </source>
</reference>
<evidence type="ECO:0000313" key="14">
    <source>
        <dbReference type="Proteomes" id="UP000239650"/>
    </source>
</evidence>
<dbReference type="PANTHER" id="PTHR43738:SF1">
    <property type="entry name" value="HEMIN TRANSPORT SYSTEM PERMEASE PROTEIN HRTB-RELATED"/>
    <property type="match status" value="1"/>
</dbReference>